<organism evidence="1 2">
    <name type="scientific">Natronoarchaeum philippinense</name>
    <dbReference type="NCBI Taxonomy" id="558529"/>
    <lineage>
        <taxon>Archaea</taxon>
        <taxon>Methanobacteriati</taxon>
        <taxon>Methanobacteriota</taxon>
        <taxon>Stenosarchaea group</taxon>
        <taxon>Halobacteria</taxon>
        <taxon>Halobacteriales</taxon>
        <taxon>Natronoarchaeaceae</taxon>
    </lineage>
</organism>
<name>A0A285P8R9_NATPI</name>
<evidence type="ECO:0000313" key="2">
    <source>
        <dbReference type="Proteomes" id="UP000219453"/>
    </source>
</evidence>
<dbReference type="OrthoDB" id="352093at2157"/>
<protein>
    <submittedName>
        <fullName evidence="1">Uncharacterized protein</fullName>
    </submittedName>
</protein>
<reference evidence="2" key="1">
    <citation type="submission" date="2017-09" db="EMBL/GenBank/DDBJ databases">
        <authorList>
            <person name="Varghese N."/>
            <person name="Submissions S."/>
        </authorList>
    </citation>
    <scope>NUCLEOTIDE SEQUENCE [LARGE SCALE GENOMIC DNA]</scope>
    <source>
        <strain evidence="2">DSM 27208</strain>
    </source>
</reference>
<dbReference type="RefSeq" id="WP_179747512.1">
    <property type="nucleotide sequence ID" value="NZ_OBEJ01000009.1"/>
</dbReference>
<evidence type="ECO:0000313" key="1">
    <source>
        <dbReference type="EMBL" id="SNZ18149.1"/>
    </source>
</evidence>
<gene>
    <name evidence="1" type="ORF">SAMN06269185_3260</name>
</gene>
<dbReference type="EMBL" id="OBEJ01000009">
    <property type="protein sequence ID" value="SNZ18149.1"/>
    <property type="molecule type" value="Genomic_DNA"/>
</dbReference>
<keyword evidence="2" id="KW-1185">Reference proteome</keyword>
<feature type="non-terminal residue" evidence="1">
    <location>
        <position position="1"/>
    </location>
</feature>
<proteinExistence type="predicted"/>
<accession>A0A285P8R9</accession>
<sequence>AHQHAEDAIRNREPFTTAYYVLRAARIFRAEGKHDVELDHHRLFDEVVDRTPIRDALTQAVILDD</sequence>
<dbReference type="AlphaFoldDB" id="A0A285P8R9"/>
<dbReference type="Proteomes" id="UP000219453">
    <property type="component" value="Unassembled WGS sequence"/>
</dbReference>